<gene>
    <name evidence="2" type="ORF">SAMN04488137_0265</name>
</gene>
<evidence type="ECO:0000259" key="1">
    <source>
        <dbReference type="Pfam" id="PF01261"/>
    </source>
</evidence>
<protein>
    <submittedName>
        <fullName evidence="2">Sugar phosphate isomerase/epimerase</fullName>
    </submittedName>
</protein>
<dbReference type="PANTHER" id="PTHR12110">
    <property type="entry name" value="HYDROXYPYRUVATE ISOMERASE"/>
    <property type="match status" value="1"/>
</dbReference>
<dbReference type="OrthoDB" id="9798407at2"/>
<dbReference type="InterPro" id="IPR013022">
    <property type="entry name" value="Xyl_isomerase-like_TIM-brl"/>
</dbReference>
<dbReference type="Proteomes" id="UP000199544">
    <property type="component" value="Unassembled WGS sequence"/>
</dbReference>
<feature type="domain" description="Xylose isomerase-like TIM barrel" evidence="1">
    <location>
        <begin position="24"/>
        <end position="248"/>
    </location>
</feature>
<proteinExistence type="predicted"/>
<keyword evidence="3" id="KW-1185">Reference proteome</keyword>
<reference evidence="3" key="1">
    <citation type="submission" date="2016-10" db="EMBL/GenBank/DDBJ databases">
        <authorList>
            <person name="Varghese N."/>
            <person name="Submissions S."/>
        </authorList>
    </citation>
    <scope>NUCLEOTIDE SEQUENCE [LARGE SCALE GENOMIC DNA]</scope>
    <source>
        <strain evidence="3">CGMCC 1.6854</strain>
    </source>
</reference>
<name>A0A1G9TFT4_9BACL</name>
<evidence type="ECO:0000313" key="3">
    <source>
        <dbReference type="Proteomes" id="UP000199544"/>
    </source>
</evidence>
<dbReference type="AlphaFoldDB" id="A0A1G9TFT4"/>
<sequence>MQRKALQLYTIKELCEKDFIGTLKNVAQWGYEGAQFAGFYDTPARQLKNTLSELGLKPAGSHTGLDQLKEDALKRQIEYSHEIGNELIILAYLTEENRRNLNDYKRVADTLNKAGDLLKSEGLKLGYHNHDFEFKKQEALTGYEILLSETDPSLLSFELDVYWAAYKGYDVVQFMETLRDRLITLHVKDMAVKGTERKSTILGTGELDLASIVSKGKEMDVSWFVVEQEDFETDLETAVRENVKVLQDLLNKKTDKTGISGE</sequence>
<dbReference type="PANTHER" id="PTHR12110:SF41">
    <property type="entry name" value="INOSOSE DEHYDRATASE"/>
    <property type="match status" value="1"/>
</dbReference>
<dbReference type="STRING" id="459525.SAMN04488137_0265"/>
<dbReference type="Gene3D" id="3.20.20.150">
    <property type="entry name" value="Divalent-metal-dependent TIM barrel enzymes"/>
    <property type="match status" value="1"/>
</dbReference>
<dbReference type="Pfam" id="PF01261">
    <property type="entry name" value="AP_endonuc_2"/>
    <property type="match status" value="1"/>
</dbReference>
<organism evidence="2 3">
    <name type="scientific">Fictibacillus solisalsi</name>
    <dbReference type="NCBI Taxonomy" id="459525"/>
    <lineage>
        <taxon>Bacteria</taxon>
        <taxon>Bacillati</taxon>
        <taxon>Bacillota</taxon>
        <taxon>Bacilli</taxon>
        <taxon>Bacillales</taxon>
        <taxon>Fictibacillaceae</taxon>
        <taxon>Fictibacillus</taxon>
    </lineage>
</organism>
<dbReference type="EMBL" id="FNHW01000001">
    <property type="protein sequence ID" value="SDM46567.1"/>
    <property type="molecule type" value="Genomic_DNA"/>
</dbReference>
<keyword evidence="2" id="KW-0413">Isomerase</keyword>
<dbReference type="GO" id="GO:0016853">
    <property type="term" value="F:isomerase activity"/>
    <property type="evidence" value="ECO:0007669"/>
    <property type="project" value="UniProtKB-KW"/>
</dbReference>
<dbReference type="SUPFAM" id="SSF51658">
    <property type="entry name" value="Xylose isomerase-like"/>
    <property type="match status" value="1"/>
</dbReference>
<dbReference type="InterPro" id="IPR036237">
    <property type="entry name" value="Xyl_isomerase-like_sf"/>
</dbReference>
<dbReference type="InterPro" id="IPR050312">
    <property type="entry name" value="IolE/XylAMocC-like"/>
</dbReference>
<evidence type="ECO:0000313" key="2">
    <source>
        <dbReference type="EMBL" id="SDM46567.1"/>
    </source>
</evidence>
<dbReference type="RefSeq" id="WP_090231960.1">
    <property type="nucleotide sequence ID" value="NZ_FNHW01000001.1"/>
</dbReference>
<accession>A0A1G9TFT4</accession>